<sequence length="53" mass="5921">MQNEREVMLGTVPKVHTRHGSQLEHESAQLLSQMLVISLLSLFPSFSIINSVS</sequence>
<reference evidence="1" key="1">
    <citation type="submission" date="2023-03" db="EMBL/GenBank/DDBJ databases">
        <authorList>
            <person name="Steffen K."/>
            <person name="Cardenas P."/>
        </authorList>
    </citation>
    <scope>NUCLEOTIDE SEQUENCE</scope>
</reference>
<proteinExistence type="predicted"/>
<keyword evidence="2" id="KW-1185">Reference proteome</keyword>
<gene>
    <name evidence="1" type="ORF">GBAR_LOCUS17859</name>
</gene>
<name>A0AA35SKW0_GEOBA</name>
<protein>
    <submittedName>
        <fullName evidence="1">Uncharacterized protein</fullName>
    </submittedName>
</protein>
<dbReference type="AlphaFoldDB" id="A0AA35SKW0"/>
<evidence type="ECO:0000313" key="2">
    <source>
        <dbReference type="Proteomes" id="UP001174909"/>
    </source>
</evidence>
<dbReference type="EMBL" id="CASHTH010002539">
    <property type="protein sequence ID" value="CAI8031469.1"/>
    <property type="molecule type" value="Genomic_DNA"/>
</dbReference>
<accession>A0AA35SKW0</accession>
<dbReference type="Proteomes" id="UP001174909">
    <property type="component" value="Unassembled WGS sequence"/>
</dbReference>
<organism evidence="1 2">
    <name type="scientific">Geodia barretti</name>
    <name type="common">Barrett's horny sponge</name>
    <dbReference type="NCBI Taxonomy" id="519541"/>
    <lineage>
        <taxon>Eukaryota</taxon>
        <taxon>Metazoa</taxon>
        <taxon>Porifera</taxon>
        <taxon>Demospongiae</taxon>
        <taxon>Heteroscleromorpha</taxon>
        <taxon>Tetractinellida</taxon>
        <taxon>Astrophorina</taxon>
        <taxon>Geodiidae</taxon>
        <taxon>Geodia</taxon>
    </lineage>
</organism>
<evidence type="ECO:0000313" key="1">
    <source>
        <dbReference type="EMBL" id="CAI8031469.1"/>
    </source>
</evidence>
<comment type="caution">
    <text evidence="1">The sequence shown here is derived from an EMBL/GenBank/DDBJ whole genome shotgun (WGS) entry which is preliminary data.</text>
</comment>